<evidence type="ECO:0000313" key="3">
    <source>
        <dbReference type="Proteomes" id="UP000606786"/>
    </source>
</evidence>
<feature type="compositionally biased region" description="Basic and acidic residues" evidence="1">
    <location>
        <begin position="112"/>
        <end position="122"/>
    </location>
</feature>
<feature type="region of interest" description="Disordered" evidence="1">
    <location>
        <begin position="110"/>
        <end position="129"/>
    </location>
</feature>
<comment type="caution">
    <text evidence="2">The sequence shown here is derived from an EMBL/GenBank/DDBJ whole genome shotgun (WGS) entry which is preliminary data.</text>
</comment>
<proteinExistence type="predicted"/>
<sequence>MEFNLKENPSASLSYMLFLRRDKLRTRANSFKKIVKLIELKLFLTNKLTSLNKPKIQHMGFEELTALNRQQIFSSHLKNTLGQLYELKKASPEMKKYVLEKQCSKWLAKQQAKSDKQRKPDEANESTKACTARTNIIECMHEWRKSSPEERRQMLAKQRRERLAK</sequence>
<dbReference type="Proteomes" id="UP000606786">
    <property type="component" value="Unassembled WGS sequence"/>
</dbReference>
<protein>
    <submittedName>
        <fullName evidence="2">(Mediterranean fruit fly) hypothetical protein</fullName>
    </submittedName>
</protein>
<feature type="compositionally biased region" description="Basic and acidic residues" evidence="1">
    <location>
        <begin position="143"/>
        <end position="153"/>
    </location>
</feature>
<name>A0A811UMP4_CERCA</name>
<gene>
    <name evidence="2" type="ORF">CCAP1982_LOCUS7623</name>
</gene>
<feature type="region of interest" description="Disordered" evidence="1">
    <location>
        <begin position="143"/>
        <end position="165"/>
    </location>
</feature>
<dbReference type="EMBL" id="CAJHJT010000012">
    <property type="protein sequence ID" value="CAD6999077.1"/>
    <property type="molecule type" value="Genomic_DNA"/>
</dbReference>
<dbReference type="Pfam" id="PF05306">
    <property type="entry name" value="DUF733"/>
    <property type="match status" value="1"/>
</dbReference>
<dbReference type="AlphaFoldDB" id="A0A811UMP4"/>
<organism evidence="2 3">
    <name type="scientific">Ceratitis capitata</name>
    <name type="common">Mediterranean fruit fly</name>
    <name type="synonym">Tephritis capitata</name>
    <dbReference type="NCBI Taxonomy" id="7213"/>
    <lineage>
        <taxon>Eukaryota</taxon>
        <taxon>Metazoa</taxon>
        <taxon>Ecdysozoa</taxon>
        <taxon>Arthropoda</taxon>
        <taxon>Hexapoda</taxon>
        <taxon>Insecta</taxon>
        <taxon>Pterygota</taxon>
        <taxon>Neoptera</taxon>
        <taxon>Endopterygota</taxon>
        <taxon>Diptera</taxon>
        <taxon>Brachycera</taxon>
        <taxon>Muscomorpha</taxon>
        <taxon>Tephritoidea</taxon>
        <taxon>Tephritidae</taxon>
        <taxon>Ceratitis</taxon>
        <taxon>Ceratitis</taxon>
    </lineage>
</organism>
<reference evidence="2" key="1">
    <citation type="submission" date="2020-11" db="EMBL/GenBank/DDBJ databases">
        <authorList>
            <person name="Whitehead M."/>
        </authorList>
    </citation>
    <scope>NUCLEOTIDE SEQUENCE</scope>
    <source>
        <strain evidence="2">EGII</strain>
    </source>
</reference>
<dbReference type="InterPro" id="IPR007970">
    <property type="entry name" value="DUF733"/>
</dbReference>
<evidence type="ECO:0000313" key="2">
    <source>
        <dbReference type="EMBL" id="CAD6999077.1"/>
    </source>
</evidence>
<accession>A0A811UMP4</accession>
<evidence type="ECO:0000256" key="1">
    <source>
        <dbReference type="SAM" id="MobiDB-lite"/>
    </source>
</evidence>
<keyword evidence="3" id="KW-1185">Reference proteome</keyword>